<keyword evidence="10" id="KW-0602">Photosynthesis</keyword>
<dbReference type="InterPro" id="IPR007802">
    <property type="entry name" value="Cyt_b6/f_cplx_su6"/>
</dbReference>
<comment type="subunit">
    <text evidence="9 10">The 4 large subunits of the cytochrome b6-f complex are cytochrome b6, subunit IV (17 kDa polypeptide, PetD), cytochrome f and the Rieske protein, while the 4 small subunits are PetG, PetL, PetM and PetN. The complex functions as a dimer.</text>
</comment>
<comment type="function">
    <text evidence="8 10">Component of the cytochrome b6-f complex, which mediates electron transfer between photosystem II (PSII) and photosystem I (PSI), cyclic electron flow around PSI, and state transitions. PetL is important for photoautotrophic growth as well as for electron transfer efficiency and stability of the cytochrome b6-f complex.</text>
</comment>
<evidence type="ECO:0000256" key="7">
    <source>
        <dbReference type="ARBA" id="ARBA00023136"/>
    </source>
</evidence>
<dbReference type="SUPFAM" id="SSF103436">
    <property type="entry name" value="PetL subunit of the cytochrome b6f complex"/>
    <property type="match status" value="1"/>
</dbReference>
<evidence type="ECO:0000256" key="8">
    <source>
        <dbReference type="ARBA" id="ARBA00025197"/>
    </source>
</evidence>
<reference evidence="11" key="1">
    <citation type="journal article" date="2014" name="BMC Evol. Biol.">
        <title>Chloroplast phylogenomic analysis resolves deep-level relationships within the green algal class Trebouxiophyceae.</title>
        <authorList>
            <person name="Lemieux C."/>
            <person name="Otis C."/>
            <person name="Turmel M."/>
        </authorList>
    </citation>
    <scope>NUCLEOTIDE SEQUENCE</scope>
</reference>
<keyword evidence="4 10" id="KW-0249">Electron transport</keyword>
<proteinExistence type="inferred from homology"/>
<keyword evidence="11" id="KW-0150">Chloroplast</keyword>
<dbReference type="GO" id="GO:0009535">
    <property type="term" value="C:chloroplast thylakoid membrane"/>
    <property type="evidence" value="ECO:0007669"/>
    <property type="project" value="UniProtKB-SubCell"/>
</dbReference>
<dbReference type="GeneID" id="22160762"/>
<geneLocation type="chloroplast" evidence="11"/>
<dbReference type="GO" id="GO:0015979">
    <property type="term" value="P:photosynthesis"/>
    <property type="evidence" value="ECO:0007669"/>
    <property type="project" value="UniProtKB-KW"/>
</dbReference>
<keyword evidence="7 10" id="KW-0472">Membrane</keyword>
<name>A0A097KQ00_GEMMI</name>
<dbReference type="GO" id="GO:0009512">
    <property type="term" value="C:cytochrome b6f complex"/>
    <property type="evidence" value="ECO:0007669"/>
    <property type="project" value="InterPro"/>
</dbReference>
<accession>A0A097KQ00</accession>
<evidence type="ECO:0000256" key="2">
    <source>
        <dbReference type="ARBA" id="ARBA00022448"/>
    </source>
</evidence>
<evidence type="ECO:0000256" key="4">
    <source>
        <dbReference type="ARBA" id="ARBA00022982"/>
    </source>
</evidence>
<evidence type="ECO:0000256" key="9">
    <source>
        <dbReference type="ARBA" id="ARBA00025834"/>
    </source>
</evidence>
<evidence type="ECO:0000256" key="6">
    <source>
        <dbReference type="ARBA" id="ARBA00023078"/>
    </source>
</evidence>
<keyword evidence="6 10" id="KW-0793">Thylakoid</keyword>
<dbReference type="GO" id="GO:0009055">
    <property type="term" value="F:electron transfer activity"/>
    <property type="evidence" value="ECO:0007669"/>
    <property type="project" value="InterPro"/>
</dbReference>
<evidence type="ECO:0000313" key="11">
    <source>
        <dbReference type="EMBL" id="AIT95247.1"/>
    </source>
</evidence>
<evidence type="ECO:0000256" key="10">
    <source>
        <dbReference type="HAMAP-Rule" id="MF_00433"/>
    </source>
</evidence>
<keyword evidence="3 10" id="KW-0812">Transmembrane</keyword>
<organism evidence="11">
    <name type="scientific">Geminella minor</name>
    <name type="common">Green alga</name>
    <name type="synonym">Hormospora minor</name>
    <dbReference type="NCBI Taxonomy" id="163309"/>
    <lineage>
        <taxon>Eukaryota</taxon>
        <taxon>Viridiplantae</taxon>
        <taxon>Chlorophyta</taxon>
        <taxon>core chlorophytes</taxon>
        <taxon>Trebouxiophyceae</taxon>
        <taxon>Chlorellales</taxon>
        <taxon>Chlorellaceae</taxon>
        <taxon>Geminella</taxon>
    </lineage>
</organism>
<dbReference type="HAMAP" id="MF_00433">
    <property type="entry name" value="Cytb6_f_PetL"/>
    <property type="match status" value="1"/>
</dbReference>
<feature type="transmembrane region" description="Helical" evidence="10">
    <location>
        <begin position="6"/>
        <end position="25"/>
    </location>
</feature>
<evidence type="ECO:0000256" key="3">
    <source>
        <dbReference type="ARBA" id="ARBA00022692"/>
    </source>
</evidence>
<dbReference type="AlphaFoldDB" id="A0A097KQ00"/>
<gene>
    <name evidence="10 11" type="primary">petL</name>
</gene>
<evidence type="ECO:0000256" key="5">
    <source>
        <dbReference type="ARBA" id="ARBA00022989"/>
    </source>
</evidence>
<comment type="subcellular location">
    <subcellularLocation>
        <location evidence="1">Membrane</location>
        <topology evidence="1">Single-pass membrane protein</topology>
    </subcellularLocation>
    <subcellularLocation>
        <location evidence="10">Plastid</location>
        <location evidence="10">Chloroplast thylakoid membrane</location>
        <topology evidence="10">Single-pass membrane protein</topology>
    </subcellularLocation>
</comment>
<protein>
    <recommendedName>
        <fullName evidence="10">Cytochrome b6-f complex subunit 6</fullName>
    </recommendedName>
    <alternativeName>
        <fullName evidence="10">Cytochrome b6-f complex subunit PetL</fullName>
    </alternativeName>
    <alternativeName>
        <fullName evidence="10">Cytochrome b6-f complex subunit VI</fullName>
    </alternativeName>
</protein>
<dbReference type="RefSeq" id="YP_009106474.1">
    <property type="nucleotide sequence ID" value="NC_025544.1"/>
</dbReference>
<dbReference type="EMBL" id="KM462883">
    <property type="protein sequence ID" value="AIT95247.1"/>
    <property type="molecule type" value="Genomic_DNA"/>
</dbReference>
<evidence type="ECO:0000256" key="1">
    <source>
        <dbReference type="ARBA" id="ARBA00004167"/>
    </source>
</evidence>
<sequence>MVTIISYLAFLFSILVLTLVIYLGLIKIKLI</sequence>
<keyword evidence="11" id="KW-0934">Plastid</keyword>
<keyword evidence="2 10" id="KW-0813">Transport</keyword>
<keyword evidence="5 10" id="KW-1133">Transmembrane helix</keyword>
<dbReference type="Pfam" id="PF05115">
    <property type="entry name" value="PetL"/>
    <property type="match status" value="1"/>
</dbReference>
<comment type="similarity">
    <text evidence="10">Belongs to the PetL family.</text>
</comment>